<proteinExistence type="predicted"/>
<accession>A0A4S8LVN8</accession>
<name>A0A4S8LVN8_DENBC</name>
<dbReference type="EMBL" id="ML179249">
    <property type="protein sequence ID" value="THU93431.1"/>
    <property type="molecule type" value="Genomic_DNA"/>
</dbReference>
<keyword evidence="2" id="KW-1185">Reference proteome</keyword>
<sequence length="75" mass="8753">MPTEFPFQSLSSYFPHRDLSLQPWSIPYLCRAQSDGTFLLNHDVKFPDDRREVSWVKTDCQSFISQEEAVLMAVI</sequence>
<evidence type="ECO:0000313" key="1">
    <source>
        <dbReference type="EMBL" id="THU93431.1"/>
    </source>
</evidence>
<organism evidence="1 2">
    <name type="scientific">Dendrothele bispora (strain CBS 962.96)</name>
    <dbReference type="NCBI Taxonomy" id="1314807"/>
    <lineage>
        <taxon>Eukaryota</taxon>
        <taxon>Fungi</taxon>
        <taxon>Dikarya</taxon>
        <taxon>Basidiomycota</taxon>
        <taxon>Agaricomycotina</taxon>
        <taxon>Agaricomycetes</taxon>
        <taxon>Agaricomycetidae</taxon>
        <taxon>Agaricales</taxon>
        <taxon>Agaricales incertae sedis</taxon>
        <taxon>Dendrothele</taxon>
    </lineage>
</organism>
<evidence type="ECO:0000313" key="2">
    <source>
        <dbReference type="Proteomes" id="UP000297245"/>
    </source>
</evidence>
<dbReference type="Proteomes" id="UP000297245">
    <property type="component" value="Unassembled WGS sequence"/>
</dbReference>
<dbReference type="AlphaFoldDB" id="A0A4S8LVN8"/>
<protein>
    <submittedName>
        <fullName evidence="1">Uncharacterized protein</fullName>
    </submittedName>
</protein>
<reference evidence="1 2" key="1">
    <citation type="journal article" date="2019" name="Nat. Ecol. Evol.">
        <title>Megaphylogeny resolves global patterns of mushroom evolution.</title>
        <authorList>
            <person name="Varga T."/>
            <person name="Krizsan K."/>
            <person name="Foldi C."/>
            <person name="Dima B."/>
            <person name="Sanchez-Garcia M."/>
            <person name="Sanchez-Ramirez S."/>
            <person name="Szollosi G.J."/>
            <person name="Szarkandi J.G."/>
            <person name="Papp V."/>
            <person name="Albert L."/>
            <person name="Andreopoulos W."/>
            <person name="Angelini C."/>
            <person name="Antonin V."/>
            <person name="Barry K.W."/>
            <person name="Bougher N.L."/>
            <person name="Buchanan P."/>
            <person name="Buyck B."/>
            <person name="Bense V."/>
            <person name="Catcheside P."/>
            <person name="Chovatia M."/>
            <person name="Cooper J."/>
            <person name="Damon W."/>
            <person name="Desjardin D."/>
            <person name="Finy P."/>
            <person name="Geml J."/>
            <person name="Haridas S."/>
            <person name="Hughes K."/>
            <person name="Justo A."/>
            <person name="Karasinski D."/>
            <person name="Kautmanova I."/>
            <person name="Kiss B."/>
            <person name="Kocsube S."/>
            <person name="Kotiranta H."/>
            <person name="LaButti K.M."/>
            <person name="Lechner B.E."/>
            <person name="Liimatainen K."/>
            <person name="Lipzen A."/>
            <person name="Lukacs Z."/>
            <person name="Mihaltcheva S."/>
            <person name="Morgado L.N."/>
            <person name="Niskanen T."/>
            <person name="Noordeloos M.E."/>
            <person name="Ohm R.A."/>
            <person name="Ortiz-Santana B."/>
            <person name="Ovrebo C."/>
            <person name="Racz N."/>
            <person name="Riley R."/>
            <person name="Savchenko A."/>
            <person name="Shiryaev A."/>
            <person name="Soop K."/>
            <person name="Spirin V."/>
            <person name="Szebenyi C."/>
            <person name="Tomsovsky M."/>
            <person name="Tulloss R.E."/>
            <person name="Uehling J."/>
            <person name="Grigoriev I.V."/>
            <person name="Vagvolgyi C."/>
            <person name="Papp T."/>
            <person name="Martin F.M."/>
            <person name="Miettinen O."/>
            <person name="Hibbett D.S."/>
            <person name="Nagy L.G."/>
        </authorList>
    </citation>
    <scope>NUCLEOTIDE SEQUENCE [LARGE SCALE GENOMIC DNA]</scope>
    <source>
        <strain evidence="1 2">CBS 962.96</strain>
    </source>
</reference>
<gene>
    <name evidence="1" type="ORF">K435DRAFT_779843</name>
</gene>